<accession>A0ABC8CIW2</accession>
<protein>
    <recommendedName>
        <fullName evidence="3">Helix-turn-helix DNA binding domain protein</fullName>
    </recommendedName>
</protein>
<evidence type="ECO:0000313" key="2">
    <source>
        <dbReference type="Proteomes" id="UP000231994"/>
    </source>
</evidence>
<evidence type="ECO:0008006" key="3">
    <source>
        <dbReference type="Google" id="ProtNLM"/>
    </source>
</evidence>
<dbReference type="Proteomes" id="UP000231994">
    <property type="component" value="Chromosome"/>
</dbReference>
<organism evidence="1 2">
    <name type="scientific">Corynebacterium striatum</name>
    <dbReference type="NCBI Taxonomy" id="43770"/>
    <lineage>
        <taxon>Bacteria</taxon>
        <taxon>Bacillati</taxon>
        <taxon>Actinomycetota</taxon>
        <taxon>Actinomycetes</taxon>
        <taxon>Mycobacteriales</taxon>
        <taxon>Corynebacteriaceae</taxon>
        <taxon>Corynebacterium</taxon>
    </lineage>
</organism>
<name>A0ABC8CIW2_CORST</name>
<dbReference type="EMBL" id="CP024932">
    <property type="protein sequence ID" value="ATZ08325.1"/>
    <property type="molecule type" value="Genomic_DNA"/>
</dbReference>
<sequence>MTAGDLNPKVKNPNSVNECRRTIPRGLRTMLASKRPLDDMPDAAIRWLQRHDLIRPNKRAGEPGQSTWTYTTTGRRLEDELVKEATRAA</sequence>
<dbReference type="RefSeq" id="WP_100618864.1">
    <property type="nucleotide sequence ID" value="NZ_CP024932.1"/>
</dbReference>
<dbReference type="AlphaFoldDB" id="A0ABC8CIW2"/>
<reference evidence="1 2" key="1">
    <citation type="submission" date="2017-11" db="EMBL/GenBank/DDBJ databases">
        <title>Whole genome sequencing of cultured pathogen.</title>
        <authorList>
            <person name="Hoffmann M."/>
            <person name="Sanchez M."/>
            <person name="Timme R."/>
            <person name="Nudel K."/>
            <person name="Bry L."/>
        </authorList>
    </citation>
    <scope>NUCLEOTIDE SEQUENCE [LARGE SCALE GENOMIC DNA]</scope>
    <source>
        <strain evidence="1 2">216</strain>
    </source>
</reference>
<evidence type="ECO:0000313" key="1">
    <source>
        <dbReference type="EMBL" id="ATZ08325.1"/>
    </source>
</evidence>
<gene>
    <name evidence="1" type="ORF">A9D01_05640</name>
</gene>
<proteinExistence type="predicted"/>